<evidence type="ECO:0000313" key="3">
    <source>
        <dbReference type="Proteomes" id="UP001221898"/>
    </source>
</evidence>
<comment type="caution">
    <text evidence="2">The sequence shown here is derived from an EMBL/GenBank/DDBJ whole genome shotgun (WGS) entry which is preliminary data.</text>
</comment>
<accession>A0AAD7RB42</accession>
<sequence>MEAASRATKSRPLNQFPLIGAERGADQGVPGAVRARERGAIVPACKVRAEEGQIHPDAQRRWEGARVLRVFPVPLMPSGPRLLHDTHDARAPLVAQSGFAAIPQHNQEAYPPRPCAPGSLSVAPHAQPCLTRKVDPGLLSLIKAHCVRAHGVKGGWKIGGWLTCLAGPFLERPAEKCTVSPKKPGQGAAGLFAQRPLWIVDKVTRVVVLAGRVRGSRCPQAPNSFPGYGDAKSCSKILPPGQHSRHGSEGRGLLRPGRPSLCRSLCRTVCQKQSTAALGRRTARPTLDAGLFLLTEGRLLATPPLCGGGVRCVLKVDPGQRYALWAPSPRATARLRPRGRREWGGRDGAGDIGRPVTRPVKDKEKERVLLLCSSPVKRPSRGQEAVATAPEAADSERERPRGVRAGRAAQAGPRPSRGTGPACSSGRICILSQTEPDACALSLFTGENERRLCEVTSDWTEALDAGAGPTERGASTALLEIGFATSRSERSETSSTEPHLAEPIETAPLHTALKTHAPPRQRPSHAFRAQCLEHMLQTADTRAGDA</sequence>
<evidence type="ECO:0000256" key="1">
    <source>
        <dbReference type="SAM" id="MobiDB-lite"/>
    </source>
</evidence>
<dbReference type="AlphaFoldDB" id="A0AAD7RB42"/>
<organism evidence="2 3">
    <name type="scientific">Aldrovandia affinis</name>
    <dbReference type="NCBI Taxonomy" id="143900"/>
    <lineage>
        <taxon>Eukaryota</taxon>
        <taxon>Metazoa</taxon>
        <taxon>Chordata</taxon>
        <taxon>Craniata</taxon>
        <taxon>Vertebrata</taxon>
        <taxon>Euteleostomi</taxon>
        <taxon>Actinopterygii</taxon>
        <taxon>Neopterygii</taxon>
        <taxon>Teleostei</taxon>
        <taxon>Notacanthiformes</taxon>
        <taxon>Halosauridae</taxon>
        <taxon>Aldrovandia</taxon>
    </lineage>
</organism>
<proteinExistence type="predicted"/>
<feature type="region of interest" description="Disordered" evidence="1">
    <location>
        <begin position="485"/>
        <end position="504"/>
    </location>
</feature>
<protein>
    <submittedName>
        <fullName evidence="2">Uncharacterized protein</fullName>
    </submittedName>
</protein>
<dbReference type="Proteomes" id="UP001221898">
    <property type="component" value="Unassembled WGS sequence"/>
</dbReference>
<feature type="region of interest" description="Disordered" evidence="1">
    <location>
        <begin position="379"/>
        <end position="424"/>
    </location>
</feature>
<feature type="region of interest" description="Disordered" evidence="1">
    <location>
        <begin position="336"/>
        <end position="357"/>
    </location>
</feature>
<dbReference type="EMBL" id="JAINUG010000374">
    <property type="protein sequence ID" value="KAJ8373075.1"/>
    <property type="molecule type" value="Genomic_DNA"/>
</dbReference>
<evidence type="ECO:0000313" key="2">
    <source>
        <dbReference type="EMBL" id="KAJ8373075.1"/>
    </source>
</evidence>
<feature type="compositionally biased region" description="Basic and acidic residues" evidence="1">
    <location>
        <begin position="340"/>
        <end position="349"/>
    </location>
</feature>
<feature type="compositionally biased region" description="Low complexity" evidence="1">
    <location>
        <begin position="403"/>
        <end position="418"/>
    </location>
</feature>
<name>A0AAD7RB42_9TELE</name>
<keyword evidence="3" id="KW-1185">Reference proteome</keyword>
<reference evidence="2" key="1">
    <citation type="journal article" date="2023" name="Science">
        <title>Genome structures resolve the early diversification of teleost fishes.</title>
        <authorList>
            <person name="Parey E."/>
            <person name="Louis A."/>
            <person name="Montfort J."/>
            <person name="Bouchez O."/>
            <person name="Roques C."/>
            <person name="Iampietro C."/>
            <person name="Lluch J."/>
            <person name="Castinel A."/>
            <person name="Donnadieu C."/>
            <person name="Desvignes T."/>
            <person name="Floi Bucao C."/>
            <person name="Jouanno E."/>
            <person name="Wen M."/>
            <person name="Mejri S."/>
            <person name="Dirks R."/>
            <person name="Jansen H."/>
            <person name="Henkel C."/>
            <person name="Chen W.J."/>
            <person name="Zahm M."/>
            <person name="Cabau C."/>
            <person name="Klopp C."/>
            <person name="Thompson A.W."/>
            <person name="Robinson-Rechavi M."/>
            <person name="Braasch I."/>
            <person name="Lecointre G."/>
            <person name="Bobe J."/>
            <person name="Postlethwait J.H."/>
            <person name="Berthelot C."/>
            <person name="Roest Crollius H."/>
            <person name="Guiguen Y."/>
        </authorList>
    </citation>
    <scope>NUCLEOTIDE SEQUENCE</scope>
    <source>
        <strain evidence="2">NC1722</strain>
    </source>
</reference>
<gene>
    <name evidence="2" type="ORF">AAFF_G00271300</name>
</gene>